<evidence type="ECO:0000256" key="1">
    <source>
        <dbReference type="SAM" id="Phobius"/>
    </source>
</evidence>
<keyword evidence="3" id="KW-1185">Reference proteome</keyword>
<feature type="transmembrane region" description="Helical" evidence="1">
    <location>
        <begin position="20"/>
        <end position="46"/>
    </location>
</feature>
<protein>
    <submittedName>
        <fullName evidence="2">Uncharacterized protein</fullName>
    </submittedName>
</protein>
<evidence type="ECO:0000313" key="2">
    <source>
        <dbReference type="EMBL" id="RMA72773.1"/>
    </source>
</evidence>
<sequence length="87" mass="10295">MKLSKSPIMIIQKSLQIIAFIFRIFAVVLPVSFGAFWLLDFLFSAFSYESEVLYWIVCISVIFLTYRFLWTQIIWFTGLNKIIELES</sequence>
<gene>
    <name evidence="2" type="ORF">BC961_2839</name>
</gene>
<dbReference type="EMBL" id="REFH01000012">
    <property type="protein sequence ID" value="RMA72773.1"/>
    <property type="molecule type" value="Genomic_DNA"/>
</dbReference>
<feature type="transmembrane region" description="Helical" evidence="1">
    <location>
        <begin position="52"/>
        <end position="70"/>
    </location>
</feature>
<keyword evidence="1" id="KW-0472">Membrane</keyword>
<reference evidence="2 3" key="1">
    <citation type="submission" date="2018-10" db="EMBL/GenBank/DDBJ databases">
        <title>Genomic Encyclopedia of Archaeal and Bacterial Type Strains, Phase II (KMG-II): from individual species to whole genera.</title>
        <authorList>
            <person name="Goeker M."/>
        </authorList>
    </citation>
    <scope>NUCLEOTIDE SEQUENCE [LARGE SCALE GENOMIC DNA]</scope>
    <source>
        <strain evidence="2 3">DSM 19727</strain>
    </source>
</reference>
<keyword evidence="1" id="KW-0812">Transmembrane</keyword>
<comment type="caution">
    <text evidence="2">The sequence shown here is derived from an EMBL/GenBank/DDBJ whole genome shotgun (WGS) entry which is preliminary data.</text>
</comment>
<dbReference type="Proteomes" id="UP000280368">
    <property type="component" value="Unassembled WGS sequence"/>
</dbReference>
<name>A0A3L9ZIK8_9FLAO</name>
<organism evidence="2 3">
    <name type="scientific">Flavobacterium weaverense</name>
    <dbReference type="NCBI Taxonomy" id="271156"/>
    <lineage>
        <taxon>Bacteria</taxon>
        <taxon>Pseudomonadati</taxon>
        <taxon>Bacteroidota</taxon>
        <taxon>Flavobacteriia</taxon>
        <taxon>Flavobacteriales</taxon>
        <taxon>Flavobacteriaceae</taxon>
        <taxon>Flavobacterium</taxon>
    </lineage>
</organism>
<evidence type="ECO:0000313" key="3">
    <source>
        <dbReference type="Proteomes" id="UP000280368"/>
    </source>
</evidence>
<accession>A0A3L9ZIK8</accession>
<dbReference type="AlphaFoldDB" id="A0A3L9ZIK8"/>
<proteinExistence type="predicted"/>
<keyword evidence="1" id="KW-1133">Transmembrane helix</keyword>